<evidence type="ECO:0000313" key="2">
    <source>
        <dbReference type="Proteomes" id="UP001567538"/>
    </source>
</evidence>
<dbReference type="AlphaFoldDB" id="A0ABD1I7E8"/>
<sequence>MEISNFLAYTQSTIENWLSIIVSPEEFLEVCLQHRYYLTIFKHLGLSQIISCSFGREIFQIPLQNCD</sequence>
<keyword evidence="2" id="KW-1185">Reference proteome</keyword>
<dbReference type="EMBL" id="JBEAFC010000003">
    <property type="protein sequence ID" value="KAL1564387.1"/>
    <property type="molecule type" value="Genomic_DNA"/>
</dbReference>
<gene>
    <name evidence="1" type="ORF">AAHA92_06737</name>
</gene>
<dbReference type="Proteomes" id="UP001567538">
    <property type="component" value="Unassembled WGS sequence"/>
</dbReference>
<protein>
    <recommendedName>
        <fullName evidence="3">Maturase K</fullName>
    </recommendedName>
</protein>
<proteinExistence type="predicted"/>
<reference evidence="1 2" key="1">
    <citation type="submission" date="2024-06" db="EMBL/GenBank/DDBJ databases">
        <title>A chromosome level genome sequence of Diviner's sage (Salvia divinorum).</title>
        <authorList>
            <person name="Ford S.A."/>
            <person name="Ro D.-K."/>
            <person name="Ness R.W."/>
            <person name="Phillips M.A."/>
        </authorList>
    </citation>
    <scope>NUCLEOTIDE SEQUENCE [LARGE SCALE GENOMIC DNA]</scope>
    <source>
        <strain evidence="1">SAF-2024a</strain>
        <tissue evidence="1">Leaf</tissue>
    </source>
</reference>
<comment type="caution">
    <text evidence="1">The sequence shown here is derived from an EMBL/GenBank/DDBJ whole genome shotgun (WGS) entry which is preliminary data.</text>
</comment>
<accession>A0ABD1I7E8</accession>
<evidence type="ECO:0008006" key="3">
    <source>
        <dbReference type="Google" id="ProtNLM"/>
    </source>
</evidence>
<name>A0ABD1I7E8_SALDI</name>
<organism evidence="1 2">
    <name type="scientific">Salvia divinorum</name>
    <name type="common">Maria pastora</name>
    <name type="synonym">Diviner's sage</name>
    <dbReference type="NCBI Taxonomy" id="28513"/>
    <lineage>
        <taxon>Eukaryota</taxon>
        <taxon>Viridiplantae</taxon>
        <taxon>Streptophyta</taxon>
        <taxon>Embryophyta</taxon>
        <taxon>Tracheophyta</taxon>
        <taxon>Spermatophyta</taxon>
        <taxon>Magnoliopsida</taxon>
        <taxon>eudicotyledons</taxon>
        <taxon>Gunneridae</taxon>
        <taxon>Pentapetalae</taxon>
        <taxon>asterids</taxon>
        <taxon>lamiids</taxon>
        <taxon>Lamiales</taxon>
        <taxon>Lamiaceae</taxon>
        <taxon>Nepetoideae</taxon>
        <taxon>Mentheae</taxon>
        <taxon>Salviinae</taxon>
        <taxon>Salvia</taxon>
        <taxon>Salvia subgen. Calosphace</taxon>
    </lineage>
</organism>
<evidence type="ECO:0000313" key="1">
    <source>
        <dbReference type="EMBL" id="KAL1564387.1"/>
    </source>
</evidence>